<dbReference type="PANTHER" id="PTHR48075:SF5">
    <property type="entry name" value="3-HYDROXYBUTYRYL-COA DEHYDROGENASE"/>
    <property type="match status" value="1"/>
</dbReference>
<dbReference type="Pfam" id="PF02737">
    <property type="entry name" value="3HCDH_N"/>
    <property type="match status" value="1"/>
</dbReference>
<keyword evidence="2" id="KW-0413">Isomerase</keyword>
<name>T0Z452_9ZZZZ</name>
<feature type="non-terminal residue" evidence="2">
    <location>
        <position position="127"/>
    </location>
</feature>
<dbReference type="Gene3D" id="3.40.50.720">
    <property type="entry name" value="NAD(P)-binding Rossmann-like Domain"/>
    <property type="match status" value="1"/>
</dbReference>
<dbReference type="GO" id="GO:0006635">
    <property type="term" value="P:fatty acid beta-oxidation"/>
    <property type="evidence" value="ECO:0007669"/>
    <property type="project" value="TreeGrafter"/>
</dbReference>
<accession>T0Z452</accession>
<protein>
    <submittedName>
        <fullName evidence="2">3-hydroxyacyl-CoA dehydrogenase, NAD binding domain protein</fullName>
        <ecNumber evidence="2">5.-.-.-</ecNumber>
    </submittedName>
</protein>
<dbReference type="GO" id="GO:0070403">
    <property type="term" value="F:NAD+ binding"/>
    <property type="evidence" value="ECO:0007669"/>
    <property type="project" value="InterPro"/>
</dbReference>
<dbReference type="PANTHER" id="PTHR48075">
    <property type="entry name" value="3-HYDROXYACYL-COA DEHYDROGENASE FAMILY PROTEIN"/>
    <property type="match status" value="1"/>
</dbReference>
<dbReference type="GO" id="GO:0008691">
    <property type="term" value="F:3-hydroxybutyryl-CoA dehydrogenase activity"/>
    <property type="evidence" value="ECO:0007669"/>
    <property type="project" value="TreeGrafter"/>
</dbReference>
<reference evidence="2" key="1">
    <citation type="submission" date="2013-08" db="EMBL/GenBank/DDBJ databases">
        <authorList>
            <person name="Mendez C."/>
            <person name="Richter M."/>
            <person name="Ferrer M."/>
            <person name="Sanchez J."/>
        </authorList>
    </citation>
    <scope>NUCLEOTIDE SEQUENCE</scope>
</reference>
<reference evidence="2" key="2">
    <citation type="journal article" date="2014" name="ISME J.">
        <title>Microbial stratification in low pH oxic and suboxic macroscopic growths along an acid mine drainage.</title>
        <authorList>
            <person name="Mendez-Garcia C."/>
            <person name="Mesa V."/>
            <person name="Sprenger R.R."/>
            <person name="Richter M."/>
            <person name="Diez M.S."/>
            <person name="Solano J."/>
            <person name="Bargiela R."/>
            <person name="Golyshina O.V."/>
            <person name="Manteca A."/>
            <person name="Ramos J.L."/>
            <person name="Gallego J.R."/>
            <person name="Llorente I."/>
            <person name="Martins Dos Santos V.A."/>
            <person name="Jensen O.N."/>
            <person name="Pelaez A.I."/>
            <person name="Sanchez J."/>
            <person name="Ferrer M."/>
        </authorList>
    </citation>
    <scope>NUCLEOTIDE SEQUENCE</scope>
</reference>
<dbReference type="EC" id="5.-.-.-" evidence="2"/>
<sequence>MGSGIAQACAQAGFAVRVRDVDAPSLARGRSRIEGMLQGAIDRKKLTAAKRDEVLGRIVFTTDLAAAVAGAALVVEAVFEEIEVKRAVFREIAPLVGPETIVATNTSSLRVADLGEGVPEPGPVRGV</sequence>
<dbReference type="GO" id="GO:0016853">
    <property type="term" value="F:isomerase activity"/>
    <property type="evidence" value="ECO:0007669"/>
    <property type="project" value="UniProtKB-KW"/>
</dbReference>
<gene>
    <name evidence="2" type="ORF">B1B_15182</name>
</gene>
<feature type="domain" description="3-hydroxyacyl-CoA dehydrogenase NAD binding" evidence="1">
    <location>
        <begin position="1"/>
        <end position="123"/>
    </location>
</feature>
<dbReference type="InterPro" id="IPR036291">
    <property type="entry name" value="NAD(P)-bd_dom_sf"/>
</dbReference>
<proteinExistence type="predicted"/>
<dbReference type="InterPro" id="IPR006176">
    <property type="entry name" value="3-OHacyl-CoA_DH_NAD-bd"/>
</dbReference>
<dbReference type="SUPFAM" id="SSF51735">
    <property type="entry name" value="NAD(P)-binding Rossmann-fold domains"/>
    <property type="match status" value="1"/>
</dbReference>
<evidence type="ECO:0000259" key="1">
    <source>
        <dbReference type="Pfam" id="PF02737"/>
    </source>
</evidence>
<evidence type="ECO:0000313" key="2">
    <source>
        <dbReference type="EMBL" id="EQD39893.1"/>
    </source>
</evidence>
<dbReference type="EMBL" id="AUZY01010095">
    <property type="protein sequence ID" value="EQD39893.1"/>
    <property type="molecule type" value="Genomic_DNA"/>
</dbReference>
<comment type="caution">
    <text evidence="2">The sequence shown here is derived from an EMBL/GenBank/DDBJ whole genome shotgun (WGS) entry which is preliminary data.</text>
</comment>
<dbReference type="AlphaFoldDB" id="T0Z452"/>
<organism evidence="2">
    <name type="scientific">mine drainage metagenome</name>
    <dbReference type="NCBI Taxonomy" id="410659"/>
    <lineage>
        <taxon>unclassified sequences</taxon>
        <taxon>metagenomes</taxon>
        <taxon>ecological metagenomes</taxon>
    </lineage>
</organism>